<evidence type="ECO:0000256" key="8">
    <source>
        <dbReference type="ARBA" id="ARBA00022989"/>
    </source>
</evidence>
<evidence type="ECO:0000256" key="13">
    <source>
        <dbReference type="PROSITE-ProRule" id="PRU00059"/>
    </source>
</evidence>
<dbReference type="InterPro" id="IPR018097">
    <property type="entry name" value="EGF_Ca-bd_CS"/>
</dbReference>
<dbReference type="Pfam" id="PF01437">
    <property type="entry name" value="PSI"/>
    <property type="match status" value="1"/>
</dbReference>
<dbReference type="Proteomes" id="UP000264820">
    <property type="component" value="Unplaced"/>
</dbReference>
<feature type="domain" description="EGF-like" evidence="18">
    <location>
        <begin position="1042"/>
        <end position="1083"/>
    </location>
</feature>
<keyword evidence="12 15" id="KW-0424">Laminin EGF-like domain</keyword>
<keyword evidence="3 14" id="KW-0245">EGF-like domain</keyword>
<dbReference type="Gene3D" id="2.10.25.10">
    <property type="entry name" value="Laminin"/>
    <property type="match status" value="6"/>
</dbReference>
<dbReference type="Pfam" id="PF00053">
    <property type="entry name" value="EGF_laminin"/>
    <property type="match status" value="1"/>
</dbReference>
<comment type="subcellular location">
    <subcellularLocation>
        <location evidence="1">Membrane</location>
        <topology evidence="1">Single-pass type I membrane protein</topology>
    </subcellularLocation>
</comment>
<accession>A0A3Q2YW25</accession>
<dbReference type="PROSITE" id="PS50026">
    <property type="entry name" value="EGF_3"/>
    <property type="match status" value="3"/>
</dbReference>
<dbReference type="FunFam" id="2.10.25.10:FF:000331">
    <property type="entry name" value="Multiple epidermal growth factor-like domains 8"/>
    <property type="match status" value="1"/>
</dbReference>
<evidence type="ECO:0000256" key="14">
    <source>
        <dbReference type="PROSITE-ProRule" id="PRU00076"/>
    </source>
</evidence>
<dbReference type="InterPro" id="IPR056737">
    <property type="entry name" value="Beta-prop_ATRN-MKLN-like"/>
</dbReference>
<evidence type="ECO:0000256" key="9">
    <source>
        <dbReference type="ARBA" id="ARBA00023136"/>
    </source>
</evidence>
<dbReference type="Ensembl" id="ENSHCOT00000015175.1">
    <property type="protein sequence ID" value="ENSHCOP00000023200.1"/>
    <property type="gene ID" value="ENSHCOG00000011566.1"/>
</dbReference>
<feature type="domain" description="EGF-like" evidence="18">
    <location>
        <begin position="146"/>
        <end position="179"/>
    </location>
</feature>
<dbReference type="PRINTS" id="PR00011">
    <property type="entry name" value="EGFLAMININ"/>
</dbReference>
<evidence type="ECO:0000313" key="21">
    <source>
        <dbReference type="Proteomes" id="UP000264820"/>
    </source>
</evidence>
<dbReference type="InterPro" id="IPR002049">
    <property type="entry name" value="LE_dom"/>
</dbReference>
<dbReference type="GO" id="GO:0055113">
    <property type="term" value="P:epiboly involved in gastrulation with mouth forming second"/>
    <property type="evidence" value="ECO:0007669"/>
    <property type="project" value="Ensembl"/>
</dbReference>
<dbReference type="InterPro" id="IPR016201">
    <property type="entry name" value="PSI"/>
</dbReference>
<dbReference type="CDD" id="cd00041">
    <property type="entry name" value="CUB"/>
    <property type="match status" value="1"/>
</dbReference>
<sequence>CQAGDCKGHRQVLKGPPGYVTDGPGNYSVNGNCEWLIKPSSSYRIVLNFTFMDTECTYDYLFVYDGDSYQSPLLASLSGNTLPQPIEATSGKMLLHLFSDANYNLLGFNATYTFSVCPGACGGHGRCDPSTHKCHCQQGWGGASCATPLCSHTCSAHGQCDKKGERCLCHAGFLGHSCQLSLHDDNGAGQWWRIKEGDPYMSPRTGSAGVYLSSTGAMYVFGFDLNRALGDLNKYNFTSNQWERHSHTAVEWAGNMVIFGGELANGSLASDVWMYRPLQDDWQQLGFPNTGGAPNLANHAAAVVDSYLYVFGRTEDDMFSSSLYRFSLRGSGRWEIVQPTGGKPPATAGHSMVFHSPSRTLLVYGGHRPTTAFSVRVNNTDAFHVDQRFWTAFRSRYPATGPRERAFHSATVIGNYMVVYGNVHIHYQEEKCYDEEIFFYHLGCHQWVLAGEAVKGRYSHVAAAMEGRVLLVAGGYNGVTRGDLVAFKVPLFVSSSEGDRDAICAEALDESMCLKNPECSWCEGRCREYEPTNQQCGSTGCLGLARFLSDCQSCLVFSGTPATLARAPGEFGWCVQNESCLPVSQSACRVDQISGAYGWWGERTLFLTSLHSCRTENYVPGLHLLTFQHPRNDSQPDKVSILRSTTIILSPTTEMDVALQFRGFIHPLWGAPTAPPAETVSMWARIQRLHFEARVASGPNSSQLEVVGRWAAQQEKELKLLSRPDGSKLFSNLTRGNHYLVQAEGYLNNSGSGQTSEMALIWNRTLPGGSEISFLFLEPYRSGSCSGYMSCLACLSDQSCGWCPSLSRCLFRGPEPEPCPEGALGGGMGEMAQRHLLLAPQHCTLCEEYRDCSTCTQDLYCEWQINSSKKGDYQCSRRGRLEGSIRHPSGCPRVCNRKTCSECLSNSSQCAWCESAQACFYFAAYLTKYPYGECRDWYDVHSVPQCKHCSALNTCTDCLRTFQCGWCGDYNNPTIGCLRGDWAGMDDPSVFNCSVAVAEARAAPEPQTSAPPRPLDMDMELDLEHMEGEEQDAVWSYPTCPDVEECRLGLHNCHPFATCINTPTSYECHCERGYTGDGTLHCNQSCYNECREGQCSGSPRFECECSLGWTSDPATLVLSGVECDVDCGCNFHSTCITAPGICDECQWTTGPHCEHCRPGSFGSAMAGGGGCLQCECNGHGDPLRGYCHNQTGQCYCTHNTQGLHCESCLPGYYGDPRNNGTCYRQCQGRSVLLSSTSSSPGVPLSSSLGWRSGAEGNGGLSHCLWVLSVTESLAPCLPRQLCPPVALTLHPDSHTHCKSSYVYVFDGLPRFLDNGVVHSDHNLIGAFCGTTRTQPITVEATSVISVYFEANVSSNKPQGFNASFWVRRCRHSADESDDGSPVCPGGAQCQGGLCQCPPGYGGPHCDRPVCPQDCGLAEGRGTCNLTLGVCVCSENWAGSDCAVPRDSNSLIWETLLDTQLTVNQAHRFLHRMGHSLVSGPHGNLWMYGGLSLSEGILGNIYTSHSCMLVVGGVTQHSVAMDTWSLNLSSLVWREHKSSVLPSVAGHTLTVRRDNSVLLIGGYSPENGFNHHLLEFSPHTGNWTIVAHTGTPPTYGHSAVYHEQTDAVYVFGGYRFHVEAVEPSGELYSLYYPNFTWSLLVPSQGNKPISRFFHAAALMKDTMVIVGGQTEAEDYSNSVFLYQINCNTWIQPDSVNRSVSLAMTSWGGSLFLSGGFNGVTLGRLLNLTVPADPCAVMATPETCNTTTGSCVWCRGACASSDSAEMGCFTGQSPCSPTPRQPDQCRRLKTCSECLARHPKTFSGPSQPAFQCKWCTNCPEGACISSSVSCTSEHDCRINQREIFLSSNCTETSCEASDCPKCTASGKCMWTRQFKRTETRRILSVNPTYDWTCFSYALLNVSPMQVESSPPLPCPPPCHTLLNCTLCLGSRGSDGGWQHCVWSMALQQLQCMSPSFVPLRCEAGQCGRLLSGGDSCSPQCSQLTQCSQCIARPQCGWCATRGGNGAGYCLQGGLEVSEGVCPLRNSSWSFLHCPEEDECANGHHHCNSTQDCHDLSQGYDCTCKQGYILSVSGQCEPVCAQGCVNGTCMSPGVCRCHFGFVGDNCSSQCSCNKHSNCASVAKPDVCLECHNNTIGKHCEKCKPLFVGSAKGGGNCRPCREFCRGNSALCLSRDEHKKAQENLRRFPLESNSQIHNWVSEGPTEENAVCVSCQNNSVGDKCESCLSGYFLLQGKCECQCNGHADTCNEHDGTGCPCQNNTETSSCLSSPQSDRKDCYRQQLQAKPPGSEREIREERAKGLISYITVWKPQTVLIVRGVRDRVVITFPHEVHSLKSSRFYIALRGVGTAANQGESQGLLFLRQDQAHIDLFVFFSVFFSCFFLFLSVCVLLWKVKQFLDFRREQRRHIQEMTKMASRPFAKLTIYLEPDEPQLIYLPSSGGGGMSVAHTRSAKLGGVMVGQRGRTGAVSYKHDLASGPAGHHQHHLAPGGGNNGQHLPLHYLNTHHYAGTTAGNQASLQHHPSTYSGYQHFCRSDPFLSQLMGFSYSSFKVGPITLEPTDDGMAGVATVLFQLPGGVLAPNRACLGSALVTLRQNLQEYCGHGNGAGHPGAGGARKGLIGHQHLTTMAM</sequence>
<dbReference type="InterPro" id="IPR000742">
    <property type="entry name" value="EGF"/>
</dbReference>
<evidence type="ECO:0000256" key="3">
    <source>
        <dbReference type="ARBA" id="ARBA00022536"/>
    </source>
</evidence>
<dbReference type="Gene3D" id="2.120.10.80">
    <property type="entry name" value="Kelch-type beta propeller"/>
    <property type="match status" value="2"/>
</dbReference>
<dbReference type="SMART" id="SM00042">
    <property type="entry name" value="CUB"/>
    <property type="match status" value="2"/>
</dbReference>
<evidence type="ECO:0000313" key="20">
    <source>
        <dbReference type="Ensembl" id="ENSHCOP00000023200.1"/>
    </source>
</evidence>
<dbReference type="InterPro" id="IPR024731">
    <property type="entry name" value="NELL2-like_EGF"/>
</dbReference>
<evidence type="ECO:0000256" key="16">
    <source>
        <dbReference type="SAM" id="Phobius"/>
    </source>
</evidence>
<evidence type="ECO:0000259" key="18">
    <source>
        <dbReference type="PROSITE" id="PS50026"/>
    </source>
</evidence>
<dbReference type="PROSITE" id="PS50027">
    <property type="entry name" value="EGF_LAM_2"/>
    <property type="match status" value="1"/>
</dbReference>
<dbReference type="SUPFAM" id="SSF57184">
    <property type="entry name" value="Growth factor receptor domain"/>
    <property type="match status" value="1"/>
</dbReference>
<feature type="domain" description="CUB" evidence="17">
    <location>
        <begin position="6"/>
        <end position="115"/>
    </location>
</feature>
<protein>
    <submittedName>
        <fullName evidence="20">Multiple EGF like domains 8</fullName>
    </submittedName>
</protein>
<keyword evidence="2" id="KW-0880">Kelch repeat</keyword>
<dbReference type="PROSITE" id="PS01186">
    <property type="entry name" value="EGF_2"/>
    <property type="match status" value="3"/>
</dbReference>
<reference evidence="20" key="2">
    <citation type="submission" date="2025-09" db="UniProtKB">
        <authorList>
            <consortium name="Ensembl"/>
        </authorList>
    </citation>
    <scope>IDENTIFICATION</scope>
</reference>
<feature type="domain" description="EGF-like" evidence="18">
    <location>
        <begin position="2033"/>
        <end position="2074"/>
    </location>
</feature>
<comment type="caution">
    <text evidence="14">Lacks conserved residue(s) required for the propagation of feature annotation.</text>
</comment>
<evidence type="ECO:0000256" key="4">
    <source>
        <dbReference type="ARBA" id="ARBA00022692"/>
    </source>
</evidence>
<evidence type="ECO:0000256" key="6">
    <source>
        <dbReference type="ARBA" id="ARBA00022737"/>
    </source>
</evidence>
<evidence type="ECO:0000256" key="12">
    <source>
        <dbReference type="ARBA" id="ARBA00023292"/>
    </source>
</evidence>
<dbReference type="GO" id="GO:0048731">
    <property type="term" value="P:system development"/>
    <property type="evidence" value="ECO:0007669"/>
    <property type="project" value="UniProtKB-ARBA"/>
</dbReference>
<keyword evidence="10 14" id="KW-1015">Disulfide bond</keyword>
<feature type="domain" description="Laminin EGF-like" evidence="19">
    <location>
        <begin position="1174"/>
        <end position="1224"/>
    </location>
</feature>
<dbReference type="GO" id="GO:0007368">
    <property type="term" value="P:determination of left/right symmetry"/>
    <property type="evidence" value="ECO:0007669"/>
    <property type="project" value="Ensembl"/>
</dbReference>
<evidence type="ECO:0000256" key="7">
    <source>
        <dbReference type="ARBA" id="ARBA00022837"/>
    </source>
</evidence>
<dbReference type="InterPro" id="IPR000152">
    <property type="entry name" value="EGF-type_Asp/Asn_hydroxyl_site"/>
</dbReference>
<dbReference type="InterPro" id="IPR000859">
    <property type="entry name" value="CUB_dom"/>
</dbReference>
<dbReference type="Pfam" id="PF24981">
    <property type="entry name" value="Beta-prop_ATRN-LZTR1"/>
    <property type="match status" value="2"/>
</dbReference>
<dbReference type="GO" id="GO:0042074">
    <property type="term" value="P:cell migration involved in gastrulation"/>
    <property type="evidence" value="ECO:0007669"/>
    <property type="project" value="Ensembl"/>
</dbReference>
<evidence type="ECO:0000256" key="10">
    <source>
        <dbReference type="ARBA" id="ARBA00023157"/>
    </source>
</evidence>
<dbReference type="GeneTree" id="ENSGT00940000160262"/>
<evidence type="ECO:0000256" key="1">
    <source>
        <dbReference type="ARBA" id="ARBA00004479"/>
    </source>
</evidence>
<dbReference type="PROSITE" id="PS01248">
    <property type="entry name" value="EGF_LAM_1"/>
    <property type="match status" value="3"/>
</dbReference>
<dbReference type="PROSITE" id="PS01187">
    <property type="entry name" value="EGF_CA"/>
    <property type="match status" value="2"/>
</dbReference>
<evidence type="ECO:0000256" key="15">
    <source>
        <dbReference type="PROSITE-ProRule" id="PRU00460"/>
    </source>
</evidence>
<dbReference type="CDD" id="cd00055">
    <property type="entry name" value="EGF_Lam"/>
    <property type="match status" value="2"/>
</dbReference>
<dbReference type="Pfam" id="PF24973">
    <property type="entry name" value="EGF_LMN_ATRN"/>
    <property type="match status" value="3"/>
</dbReference>
<dbReference type="SMART" id="SM00423">
    <property type="entry name" value="PSI"/>
    <property type="match status" value="9"/>
</dbReference>
<organism evidence="20 21">
    <name type="scientific">Hippocampus comes</name>
    <name type="common">Tiger tail seahorse</name>
    <dbReference type="NCBI Taxonomy" id="109280"/>
    <lineage>
        <taxon>Eukaryota</taxon>
        <taxon>Metazoa</taxon>
        <taxon>Chordata</taxon>
        <taxon>Craniata</taxon>
        <taxon>Vertebrata</taxon>
        <taxon>Euteleostomi</taxon>
        <taxon>Actinopterygii</taxon>
        <taxon>Neopterygii</taxon>
        <taxon>Teleostei</taxon>
        <taxon>Neoteleostei</taxon>
        <taxon>Acanthomorphata</taxon>
        <taxon>Syngnathiaria</taxon>
        <taxon>Syngnathiformes</taxon>
        <taxon>Syngnathoidei</taxon>
        <taxon>Syngnathidae</taxon>
        <taxon>Hippocampus</taxon>
    </lineage>
</organism>
<dbReference type="Pfam" id="PF00431">
    <property type="entry name" value="CUB"/>
    <property type="match status" value="1"/>
</dbReference>
<keyword evidence="5" id="KW-0732">Signal</keyword>
<dbReference type="InterPro" id="IPR001881">
    <property type="entry name" value="EGF-like_Ca-bd_dom"/>
</dbReference>
<proteinExistence type="predicted"/>
<evidence type="ECO:0000256" key="5">
    <source>
        <dbReference type="ARBA" id="ARBA00022729"/>
    </source>
</evidence>
<dbReference type="InterPro" id="IPR035914">
    <property type="entry name" value="Sperma_CUB_dom_sf"/>
</dbReference>
<dbReference type="SUPFAM" id="SSF49854">
    <property type="entry name" value="Spermadhesin, CUB domain"/>
    <property type="match status" value="2"/>
</dbReference>
<dbReference type="SMART" id="SM00181">
    <property type="entry name" value="EGF"/>
    <property type="match status" value="11"/>
</dbReference>
<feature type="domain" description="CUB" evidence="17">
    <location>
        <begin position="1226"/>
        <end position="1367"/>
    </location>
</feature>
<evidence type="ECO:0000256" key="11">
    <source>
        <dbReference type="ARBA" id="ARBA00023180"/>
    </source>
</evidence>
<dbReference type="InterPro" id="IPR015915">
    <property type="entry name" value="Kelch-typ_b-propeller"/>
</dbReference>
<dbReference type="CDD" id="cd00054">
    <property type="entry name" value="EGF_CA"/>
    <property type="match status" value="1"/>
</dbReference>
<dbReference type="GO" id="GO:0016020">
    <property type="term" value="C:membrane"/>
    <property type="evidence" value="ECO:0007669"/>
    <property type="project" value="UniProtKB-SubCell"/>
</dbReference>
<keyword evidence="11" id="KW-0325">Glycoprotein</keyword>
<feature type="disulfide bond" evidence="14">
    <location>
        <begin position="150"/>
        <end position="160"/>
    </location>
</feature>
<dbReference type="PROSITE" id="PS00022">
    <property type="entry name" value="EGF_1"/>
    <property type="match status" value="3"/>
</dbReference>
<dbReference type="GO" id="GO:0005509">
    <property type="term" value="F:calcium ion binding"/>
    <property type="evidence" value="ECO:0007669"/>
    <property type="project" value="InterPro"/>
</dbReference>
<keyword evidence="21" id="KW-1185">Reference proteome</keyword>
<dbReference type="PROSITE" id="PS00010">
    <property type="entry name" value="ASX_HYDROXYL"/>
    <property type="match status" value="2"/>
</dbReference>
<dbReference type="PANTHER" id="PTHR46093">
    <property type="entry name" value="ACYL-COA-BINDING DOMAIN-CONTAINING PROTEIN 5"/>
    <property type="match status" value="1"/>
</dbReference>
<name>A0A3Q2YW25_HIPCM</name>
<dbReference type="PANTHER" id="PTHR46093:SF16">
    <property type="entry name" value="MULTIPLE EGF-LIKE-DOMAINS 8"/>
    <property type="match status" value="1"/>
</dbReference>
<evidence type="ECO:0000259" key="17">
    <source>
        <dbReference type="PROSITE" id="PS01180"/>
    </source>
</evidence>
<feature type="disulfide bond" evidence="15">
    <location>
        <begin position="1196"/>
        <end position="1205"/>
    </location>
</feature>
<dbReference type="InterPro" id="IPR009030">
    <property type="entry name" value="Growth_fac_rcpt_cys_sf"/>
</dbReference>
<dbReference type="FunFam" id="2.10.25.10:FF:000532">
    <property type="entry name" value="Multiple epidermal growth factor-like domains 8"/>
    <property type="match status" value="1"/>
</dbReference>
<dbReference type="SUPFAM" id="SSF117281">
    <property type="entry name" value="Kelch motif"/>
    <property type="match status" value="2"/>
</dbReference>
<dbReference type="GO" id="GO:0048513">
    <property type="term" value="P:animal organ development"/>
    <property type="evidence" value="ECO:0007669"/>
    <property type="project" value="UniProtKB-ARBA"/>
</dbReference>
<reference evidence="20" key="1">
    <citation type="submission" date="2025-08" db="UniProtKB">
        <authorList>
            <consortium name="Ensembl"/>
        </authorList>
    </citation>
    <scope>IDENTIFICATION</scope>
</reference>
<dbReference type="SUPFAM" id="SSF57196">
    <property type="entry name" value="EGF/Laminin"/>
    <property type="match status" value="3"/>
</dbReference>
<keyword evidence="4 16" id="KW-0812">Transmembrane</keyword>
<dbReference type="PROSITE" id="PS01180">
    <property type="entry name" value="CUB"/>
    <property type="match status" value="2"/>
</dbReference>
<dbReference type="InterPro" id="IPR002165">
    <property type="entry name" value="Plexin_repeat"/>
</dbReference>
<dbReference type="SMART" id="SM00179">
    <property type="entry name" value="EGF_CA"/>
    <property type="match status" value="2"/>
</dbReference>
<dbReference type="FunFam" id="2.60.120.290:FF:000023">
    <property type="entry name" value="Multiple epidermal growth factor-like domains 8"/>
    <property type="match status" value="1"/>
</dbReference>
<keyword evidence="7" id="KW-0106">Calcium</keyword>
<keyword evidence="6" id="KW-0677">Repeat</keyword>
<feature type="disulfide bond" evidence="13">
    <location>
        <begin position="6"/>
        <end position="33"/>
    </location>
</feature>
<dbReference type="FunFam" id="2.10.25.10:FF:000214">
    <property type="entry name" value="Multiple epidermal growth factor-like domains 8"/>
    <property type="match status" value="1"/>
</dbReference>
<keyword evidence="9 16" id="KW-0472">Membrane</keyword>
<dbReference type="Pfam" id="PF12947">
    <property type="entry name" value="EGF_3"/>
    <property type="match status" value="1"/>
</dbReference>
<dbReference type="Gene3D" id="2.60.120.290">
    <property type="entry name" value="Spermadhesin, CUB domain"/>
    <property type="match status" value="2"/>
</dbReference>
<dbReference type="OMA" id="PVCQWCD"/>
<feature type="transmembrane region" description="Helical" evidence="16">
    <location>
        <begin position="2366"/>
        <end position="2388"/>
    </location>
</feature>
<dbReference type="FunFam" id="2.10.25.10:FF:000191">
    <property type="entry name" value="Multiple epidermal growth factor-like domains 8"/>
    <property type="match status" value="1"/>
</dbReference>
<dbReference type="FunFam" id="2.10.25.10:FF:000202">
    <property type="entry name" value="Multiple epidermal growth factor-like domains 8"/>
    <property type="match status" value="1"/>
</dbReference>
<dbReference type="SMART" id="SM00180">
    <property type="entry name" value="EGF_Lam"/>
    <property type="match status" value="4"/>
</dbReference>
<dbReference type="STRING" id="109280.ENSHCOP00000023200"/>
<dbReference type="InterPro" id="IPR056863">
    <property type="entry name" value="LMN_ATRN_NET-like_EGF"/>
</dbReference>
<evidence type="ECO:0000256" key="2">
    <source>
        <dbReference type="ARBA" id="ARBA00022441"/>
    </source>
</evidence>
<feature type="disulfide bond" evidence="15">
    <location>
        <begin position="1208"/>
        <end position="1222"/>
    </location>
</feature>
<keyword evidence="8 16" id="KW-1133">Transmembrane helix</keyword>
<evidence type="ECO:0000259" key="19">
    <source>
        <dbReference type="PROSITE" id="PS50027"/>
    </source>
</evidence>
<feature type="disulfide bond" evidence="14">
    <location>
        <begin position="169"/>
        <end position="178"/>
    </location>
</feature>